<dbReference type="EMBL" id="UFYI01000007">
    <property type="protein sequence ID" value="STD20133.1"/>
    <property type="molecule type" value="Genomic_DNA"/>
</dbReference>
<protein>
    <submittedName>
        <fullName evidence="2">Peptidase M32 carboxypeptidase Taq metallopeptidase</fullName>
    </submittedName>
</protein>
<organism evidence="2 3">
    <name type="scientific">Enterobacter asburiae</name>
    <dbReference type="NCBI Taxonomy" id="61645"/>
    <lineage>
        <taxon>Bacteria</taxon>
        <taxon>Pseudomonadati</taxon>
        <taxon>Pseudomonadota</taxon>
        <taxon>Gammaproteobacteria</taxon>
        <taxon>Enterobacterales</taxon>
        <taxon>Enterobacteriaceae</taxon>
        <taxon>Enterobacter</taxon>
        <taxon>Enterobacter cloacae complex</taxon>
    </lineage>
</organism>
<dbReference type="GO" id="GO:0004180">
    <property type="term" value="F:carboxypeptidase activity"/>
    <property type="evidence" value="ECO:0007669"/>
    <property type="project" value="UniProtKB-KW"/>
</dbReference>
<evidence type="ECO:0000313" key="3">
    <source>
        <dbReference type="Proteomes" id="UP000255163"/>
    </source>
</evidence>
<feature type="region of interest" description="Disordered" evidence="1">
    <location>
        <begin position="33"/>
        <end position="52"/>
    </location>
</feature>
<proteinExistence type="predicted"/>
<dbReference type="AlphaFoldDB" id="A0A376F7V8"/>
<evidence type="ECO:0000313" key="2">
    <source>
        <dbReference type="EMBL" id="STD20133.1"/>
    </source>
</evidence>
<keyword evidence="2" id="KW-0121">Carboxypeptidase</keyword>
<gene>
    <name evidence="2" type="ORF">NCTC12123_01737</name>
</gene>
<accession>A0A376F7V8</accession>
<keyword evidence="2" id="KW-0378">Hydrolase</keyword>
<name>A0A376F7V8_ENTAS</name>
<reference evidence="2 3" key="1">
    <citation type="submission" date="2018-06" db="EMBL/GenBank/DDBJ databases">
        <authorList>
            <consortium name="Pathogen Informatics"/>
            <person name="Doyle S."/>
        </authorList>
    </citation>
    <scope>NUCLEOTIDE SEQUENCE [LARGE SCALE GENOMIC DNA]</scope>
    <source>
        <strain evidence="2 3">NCTC12123</strain>
    </source>
</reference>
<sequence length="52" mass="6015">MTSARLDVLFGDMKSWLPDLLANVVEKQAQRSFIPRRAPSRRQPSVSWAWKS</sequence>
<evidence type="ECO:0000256" key="1">
    <source>
        <dbReference type="SAM" id="MobiDB-lite"/>
    </source>
</evidence>
<dbReference type="Proteomes" id="UP000255163">
    <property type="component" value="Unassembled WGS sequence"/>
</dbReference>
<keyword evidence="2" id="KW-0645">Protease</keyword>